<gene>
    <name evidence="3" type="ORF">DN745_08695</name>
</gene>
<dbReference type="Proteomes" id="UP000249799">
    <property type="component" value="Chromosome"/>
</dbReference>
<dbReference type="Gene3D" id="2.30.42.10">
    <property type="match status" value="1"/>
</dbReference>
<evidence type="ECO:0000313" key="3">
    <source>
        <dbReference type="EMBL" id="AWV89410.1"/>
    </source>
</evidence>
<dbReference type="AlphaFoldDB" id="A0A2Z4FKQ2"/>
<dbReference type="RefSeq" id="WP_111334001.1">
    <property type="nucleotide sequence ID" value="NZ_CP030032.1"/>
</dbReference>
<evidence type="ECO:0000256" key="2">
    <source>
        <dbReference type="SAM" id="SignalP"/>
    </source>
</evidence>
<reference evidence="3 4" key="1">
    <citation type="submission" date="2018-06" db="EMBL/GenBank/DDBJ databases">
        <title>Lujinxingia sediminis gen. nov. sp. nov., a new facultative anaerobic member of the class Deltaproteobacteria, and proposal of Lujinxingaceae fam. nov.</title>
        <authorList>
            <person name="Guo L.-Y."/>
            <person name="Li C.-M."/>
            <person name="Wang S."/>
            <person name="Du Z.-J."/>
        </authorList>
    </citation>
    <scope>NUCLEOTIDE SEQUENCE [LARGE SCALE GENOMIC DNA]</scope>
    <source>
        <strain evidence="3 4">FA350</strain>
    </source>
</reference>
<accession>A0A2Z4FKQ2</accession>
<evidence type="ECO:0000313" key="4">
    <source>
        <dbReference type="Proteomes" id="UP000249799"/>
    </source>
</evidence>
<dbReference type="SUPFAM" id="SSF50156">
    <property type="entry name" value="PDZ domain-like"/>
    <property type="match status" value="1"/>
</dbReference>
<sequence>MTQNTLFSRVRLTAFVLVGAVSLFSVGCASSSTAERDAADERVSGQPPSADEDVRRGLPRGPDVLTGSTGAAAQPSASGQAEVSADASVTRAELKQFILKGPSFPLSMVEVEPAREGSKFVGYRVIAISPVAQPTLQGRLGKGDIITHLNGVRVEKPDDYLNAWKLLAGITTVRIDFVRDGQASYSAWQVQ</sequence>
<dbReference type="KEGG" id="bsed:DN745_08695"/>
<name>A0A2Z4FKQ2_9DELT</name>
<feature type="region of interest" description="Disordered" evidence="1">
    <location>
        <begin position="35"/>
        <end position="84"/>
    </location>
</feature>
<proteinExistence type="predicted"/>
<dbReference type="EMBL" id="CP030032">
    <property type="protein sequence ID" value="AWV89410.1"/>
    <property type="molecule type" value="Genomic_DNA"/>
</dbReference>
<dbReference type="OrthoDB" id="5506198at2"/>
<protein>
    <submittedName>
        <fullName evidence="3">Uncharacterized protein</fullName>
    </submittedName>
</protein>
<organism evidence="3 4">
    <name type="scientific">Bradymonas sediminis</name>
    <dbReference type="NCBI Taxonomy" id="1548548"/>
    <lineage>
        <taxon>Bacteria</taxon>
        <taxon>Deltaproteobacteria</taxon>
        <taxon>Bradymonadales</taxon>
        <taxon>Bradymonadaceae</taxon>
        <taxon>Bradymonas</taxon>
    </lineage>
</organism>
<feature type="signal peptide" evidence="2">
    <location>
        <begin position="1"/>
        <end position="34"/>
    </location>
</feature>
<evidence type="ECO:0000256" key="1">
    <source>
        <dbReference type="SAM" id="MobiDB-lite"/>
    </source>
</evidence>
<feature type="compositionally biased region" description="Low complexity" evidence="1">
    <location>
        <begin position="66"/>
        <end position="81"/>
    </location>
</feature>
<dbReference type="InterPro" id="IPR036034">
    <property type="entry name" value="PDZ_sf"/>
</dbReference>
<keyword evidence="4" id="KW-1185">Reference proteome</keyword>
<keyword evidence="2" id="KW-0732">Signal</keyword>
<feature type="chain" id="PRO_5043321557" evidence="2">
    <location>
        <begin position="35"/>
        <end position="191"/>
    </location>
</feature>